<dbReference type="EMBL" id="JARMQG010000084">
    <property type="protein sequence ID" value="MED3562306.1"/>
    <property type="molecule type" value="Genomic_DNA"/>
</dbReference>
<gene>
    <name evidence="1" type="ORF">P4447_07545</name>
</gene>
<reference evidence="1 2" key="1">
    <citation type="submission" date="2023-03" db="EMBL/GenBank/DDBJ databases">
        <title>Bacillus Genome Sequencing.</title>
        <authorList>
            <person name="Dunlap C."/>
        </authorList>
    </citation>
    <scope>NUCLEOTIDE SEQUENCE [LARGE SCALE GENOMIC DNA]</scope>
    <source>
        <strain evidence="1 2">B-14544</strain>
    </source>
</reference>
<protein>
    <submittedName>
        <fullName evidence="1">Uncharacterized protein</fullName>
    </submittedName>
</protein>
<organism evidence="1 2">
    <name type="scientific">Bacillus xiapuensis</name>
    <dbReference type="NCBI Taxonomy" id="2014075"/>
    <lineage>
        <taxon>Bacteria</taxon>
        <taxon>Bacillati</taxon>
        <taxon>Bacillota</taxon>
        <taxon>Bacilli</taxon>
        <taxon>Bacillales</taxon>
        <taxon>Bacillaceae</taxon>
        <taxon>Bacillus</taxon>
    </lineage>
</organism>
<proteinExistence type="predicted"/>
<dbReference type="Proteomes" id="UP001330749">
    <property type="component" value="Unassembled WGS sequence"/>
</dbReference>
<dbReference type="RefSeq" id="WP_327967210.1">
    <property type="nucleotide sequence ID" value="NZ_JARMQG010000084.1"/>
</dbReference>
<evidence type="ECO:0000313" key="2">
    <source>
        <dbReference type="Proteomes" id="UP001330749"/>
    </source>
</evidence>
<keyword evidence="2" id="KW-1185">Reference proteome</keyword>
<sequence>MKNKKYMDMETGEVVVGAILPTDVNTNYKLTDLRQVDNYRRTTERGAEMQKFNDSVGSYTFALRESVNTLFSNELFNDTERVSIMYIGSFVDYNCNLMTNNNMLMDKKLMNKYVRIAGKYNAFNNFYNKLIESGILTEEDGCLKWDNKLCFKGKPQLHGNKINNCYRTYDQTLQRLYENNQPKSLSVVFRLLPYVNKFTNELCRIIDVPTYSADDLYSPQEVAELLGITDPMDKKNFVRRALKIKVGNEFVFMVSKVGKVAKVTINPKLVWMNGTAPEHTLLNLFELAKK</sequence>
<comment type="caution">
    <text evidence="1">The sequence shown here is derived from an EMBL/GenBank/DDBJ whole genome shotgun (WGS) entry which is preliminary data.</text>
</comment>
<name>A0ABU6N7X8_9BACI</name>
<evidence type="ECO:0000313" key="1">
    <source>
        <dbReference type="EMBL" id="MED3562306.1"/>
    </source>
</evidence>
<accession>A0ABU6N7X8</accession>